<dbReference type="Proteomes" id="UP001379945">
    <property type="component" value="Unassembled WGS sequence"/>
</dbReference>
<accession>A0ABU9C505</accession>
<feature type="domain" description="Carbohydrate kinase FGGY C-terminal" evidence="1">
    <location>
        <begin position="261"/>
        <end position="446"/>
    </location>
</feature>
<dbReference type="Pfam" id="PF21546">
    <property type="entry name" value="FGGY_C_2"/>
    <property type="match status" value="1"/>
</dbReference>
<dbReference type="InterPro" id="IPR043129">
    <property type="entry name" value="ATPase_NBD"/>
</dbReference>
<dbReference type="InterPro" id="IPR049382">
    <property type="entry name" value="FGGY_C_2"/>
</dbReference>
<dbReference type="SUPFAM" id="SSF53067">
    <property type="entry name" value="Actin-like ATPase domain"/>
    <property type="match status" value="1"/>
</dbReference>
<reference evidence="2 3" key="1">
    <citation type="submission" date="2024-04" db="EMBL/GenBank/DDBJ databases">
        <title>Novel species of the genus Ideonella isolated from streams.</title>
        <authorList>
            <person name="Lu H."/>
        </authorList>
    </citation>
    <scope>NUCLEOTIDE SEQUENCE [LARGE SCALE GENOMIC DNA]</scope>
    <source>
        <strain evidence="2 3">LYT19W</strain>
    </source>
</reference>
<evidence type="ECO:0000313" key="2">
    <source>
        <dbReference type="EMBL" id="MEK8046340.1"/>
    </source>
</evidence>
<dbReference type="Gene3D" id="3.30.420.40">
    <property type="match status" value="2"/>
</dbReference>
<dbReference type="EMBL" id="JBBUTI010000005">
    <property type="protein sequence ID" value="MEK8046340.1"/>
    <property type="molecule type" value="Genomic_DNA"/>
</dbReference>
<organism evidence="2 3">
    <name type="scientific">Ideonella margarita</name>
    <dbReference type="NCBI Taxonomy" id="2984191"/>
    <lineage>
        <taxon>Bacteria</taxon>
        <taxon>Pseudomonadati</taxon>
        <taxon>Pseudomonadota</taxon>
        <taxon>Betaproteobacteria</taxon>
        <taxon>Burkholderiales</taxon>
        <taxon>Sphaerotilaceae</taxon>
        <taxon>Ideonella</taxon>
    </lineage>
</organism>
<proteinExistence type="predicted"/>
<sequence>MASSEAPALHLGGHPLTGIVDIGKTHTRLMLIDSVGELVHKRNTDSRAVPGALGYDALDVATTEAWLCEQLAGLGPLARHLRHLTVSAHGAAVAALRGGELALPVADYEWAGFDDRPATLAAQLDPFEATGSPLLPRGLNMGVQLDWLSRHAADELAAADTLLPYGQYWTHWLSGVAGSELSALGCHTLLWRPREKTFSDWARHRGWAQKFAPLKPAWATLGPLRVELATRLGVPRSVMVHTGVHDSNACLARYLHHWPRLTLVSTGTWVVVMAPGAAQRPLDATQDQLANVSVRGEFVPTARFMGGRELAVVCAGADPAAASLDRLPALLARGLRVLPAFSDQGGPFSGQSGCLAIDGRTLDNAGWLATLPVEADRATAAAWYAAQMCAWLIEHLGATGPVVVEGPYAHNPVILAALQTLLGREVLHSLDEVEGTARGSWRLCHWTDPVSDAPRTAPISQPAWNASLLQAAHRHWLAQLPGQD</sequence>
<keyword evidence="2" id="KW-0808">Transferase</keyword>
<dbReference type="RefSeq" id="WP_341398628.1">
    <property type="nucleotide sequence ID" value="NZ_JBBUTI010000005.1"/>
</dbReference>
<dbReference type="GO" id="GO:0016301">
    <property type="term" value="F:kinase activity"/>
    <property type="evidence" value="ECO:0007669"/>
    <property type="project" value="UniProtKB-KW"/>
</dbReference>
<name>A0ABU9C505_9BURK</name>
<evidence type="ECO:0000313" key="3">
    <source>
        <dbReference type="Proteomes" id="UP001379945"/>
    </source>
</evidence>
<keyword evidence="3" id="KW-1185">Reference proteome</keyword>
<comment type="caution">
    <text evidence="2">The sequence shown here is derived from an EMBL/GenBank/DDBJ whole genome shotgun (WGS) entry which is preliminary data.</text>
</comment>
<keyword evidence="2" id="KW-0418">Kinase</keyword>
<protein>
    <submittedName>
        <fullName evidence="2">L-fuculose kinase</fullName>
    </submittedName>
</protein>
<gene>
    <name evidence="2" type="ORF">AACH00_08300</name>
</gene>
<evidence type="ECO:0000259" key="1">
    <source>
        <dbReference type="Pfam" id="PF21546"/>
    </source>
</evidence>